<evidence type="ECO:0000256" key="7">
    <source>
        <dbReference type="ARBA" id="ARBA00022640"/>
    </source>
</evidence>
<protein>
    <recommendedName>
        <fullName evidence="17">3-oxoacyl-[acyl-carrier-protein] synthase I, chloroplastic</fullName>
        <ecNumber evidence="4">2.3.1.41</ecNumber>
    </recommendedName>
    <alternativeName>
        <fullName evidence="14">Beta-ketoacyl-ACP synthase I</fullName>
    </alternativeName>
</protein>
<comment type="similarity">
    <text evidence="2 18">Belongs to the thiolase-like superfamily. Beta-ketoacyl-ACP synthases family.</text>
</comment>
<dbReference type="OrthoDB" id="5334845at2759"/>
<feature type="compositionally biased region" description="Low complexity" evidence="19">
    <location>
        <begin position="10"/>
        <end position="37"/>
    </location>
</feature>
<keyword evidence="8 18" id="KW-0808">Transferase</keyword>
<comment type="subcellular location">
    <subcellularLocation>
        <location evidence="1">Plastid</location>
        <location evidence="1">Chloroplast</location>
    </subcellularLocation>
</comment>
<dbReference type="FunFam" id="3.40.47.10:FF:000027">
    <property type="entry name" value="3-oxoacyl-[acyl-carrier-protein] synthase 2"/>
    <property type="match status" value="1"/>
</dbReference>
<evidence type="ECO:0000256" key="12">
    <source>
        <dbReference type="ARBA" id="ARBA00023160"/>
    </source>
</evidence>
<dbReference type="Pfam" id="PF02801">
    <property type="entry name" value="Ketoacyl-synt_C"/>
    <property type="match status" value="1"/>
</dbReference>
<dbReference type="InterPro" id="IPR020841">
    <property type="entry name" value="PKS_Beta-ketoAc_synthase_dom"/>
</dbReference>
<comment type="function">
    <text evidence="16">Catalyzes the condensation reaction of fatty acid synthesis by the addition to an acyl acceptor of two carbons from malonyl-ACP. Specific for elongation from C-10 to unsaturated C-16 and C-18 fatty acids.</text>
</comment>
<dbReference type="InterPro" id="IPR017568">
    <property type="entry name" value="3-oxoacyl-ACP_synth-2"/>
</dbReference>
<dbReference type="NCBIfam" id="NF004970">
    <property type="entry name" value="PRK06333.1"/>
    <property type="match status" value="1"/>
</dbReference>
<name>A0A8S1J021_9CHLO</name>
<evidence type="ECO:0000256" key="8">
    <source>
        <dbReference type="ARBA" id="ARBA00022679"/>
    </source>
</evidence>
<evidence type="ECO:0000256" key="9">
    <source>
        <dbReference type="ARBA" id="ARBA00022832"/>
    </source>
</evidence>
<dbReference type="AlphaFoldDB" id="A0A8S1J021"/>
<dbReference type="SMART" id="SM00825">
    <property type="entry name" value="PKS_KS"/>
    <property type="match status" value="1"/>
</dbReference>
<reference evidence="21" key="1">
    <citation type="submission" date="2020-12" db="EMBL/GenBank/DDBJ databases">
        <authorList>
            <person name="Iha C."/>
        </authorList>
    </citation>
    <scope>NUCLEOTIDE SEQUENCE</scope>
</reference>
<evidence type="ECO:0000256" key="17">
    <source>
        <dbReference type="ARBA" id="ARBA00074204"/>
    </source>
</evidence>
<dbReference type="CDD" id="cd00834">
    <property type="entry name" value="KAS_I_II"/>
    <property type="match status" value="1"/>
</dbReference>
<dbReference type="GO" id="GO:0009507">
    <property type="term" value="C:chloroplast"/>
    <property type="evidence" value="ECO:0007669"/>
    <property type="project" value="UniProtKB-SubCell"/>
</dbReference>
<evidence type="ECO:0000256" key="1">
    <source>
        <dbReference type="ARBA" id="ARBA00004229"/>
    </source>
</evidence>
<keyword evidence="10" id="KW-0809">Transit peptide</keyword>
<evidence type="ECO:0000256" key="15">
    <source>
        <dbReference type="ARBA" id="ARBA00049541"/>
    </source>
</evidence>
<comment type="caution">
    <text evidence="21">The sequence shown here is derived from an EMBL/GenBank/DDBJ whole genome shotgun (WGS) entry which is preliminary data.</text>
</comment>
<dbReference type="GO" id="GO:0006633">
    <property type="term" value="P:fatty acid biosynthetic process"/>
    <property type="evidence" value="ECO:0007669"/>
    <property type="project" value="UniProtKB-KW"/>
</dbReference>
<dbReference type="GO" id="GO:0004315">
    <property type="term" value="F:3-oxoacyl-[acyl-carrier-protein] synthase activity"/>
    <property type="evidence" value="ECO:0007669"/>
    <property type="project" value="UniProtKB-EC"/>
</dbReference>
<dbReference type="Proteomes" id="UP000708148">
    <property type="component" value="Unassembled WGS sequence"/>
</dbReference>
<dbReference type="NCBIfam" id="NF005589">
    <property type="entry name" value="PRK07314.1"/>
    <property type="match status" value="1"/>
</dbReference>
<feature type="region of interest" description="Disordered" evidence="19">
    <location>
        <begin position="1"/>
        <end position="38"/>
    </location>
</feature>
<evidence type="ECO:0000256" key="5">
    <source>
        <dbReference type="ARBA" id="ARBA00022516"/>
    </source>
</evidence>
<organism evidence="21 22">
    <name type="scientific">Ostreobium quekettii</name>
    <dbReference type="NCBI Taxonomy" id="121088"/>
    <lineage>
        <taxon>Eukaryota</taxon>
        <taxon>Viridiplantae</taxon>
        <taxon>Chlorophyta</taxon>
        <taxon>core chlorophytes</taxon>
        <taxon>Ulvophyceae</taxon>
        <taxon>TCBD clade</taxon>
        <taxon>Bryopsidales</taxon>
        <taxon>Ostreobineae</taxon>
        <taxon>Ostreobiaceae</taxon>
        <taxon>Ostreobium</taxon>
    </lineage>
</organism>
<evidence type="ECO:0000256" key="13">
    <source>
        <dbReference type="ARBA" id="ARBA00023315"/>
    </source>
</evidence>
<dbReference type="InterPro" id="IPR018201">
    <property type="entry name" value="Ketoacyl_synth_AS"/>
</dbReference>
<evidence type="ECO:0000256" key="14">
    <source>
        <dbReference type="ARBA" id="ARBA00042143"/>
    </source>
</evidence>
<evidence type="ECO:0000256" key="18">
    <source>
        <dbReference type="RuleBase" id="RU003694"/>
    </source>
</evidence>
<dbReference type="InterPro" id="IPR014030">
    <property type="entry name" value="Ketoacyl_synth_N"/>
</dbReference>
<keyword evidence="22" id="KW-1185">Reference proteome</keyword>
<keyword evidence="7" id="KW-0934">Plastid</keyword>
<evidence type="ECO:0000313" key="22">
    <source>
        <dbReference type="Proteomes" id="UP000708148"/>
    </source>
</evidence>
<dbReference type="InterPro" id="IPR014031">
    <property type="entry name" value="Ketoacyl_synth_C"/>
</dbReference>
<dbReference type="InterPro" id="IPR000794">
    <property type="entry name" value="Beta-ketoacyl_synthase"/>
</dbReference>
<sequence>MASPAAQPQARRGPGPLAARRAASRCPSSPPTCSGRPARQPCVQVRAAVANGATDPKKRVVVTGMGVVSCHGNDVDAYYDALLEGRSGIAEITRFDASEFPVRFAGQIRDFDAEGLISKKNLRRYDDCWKYSTVAGRKALQDAGLDSGQEDGDYGRVDKGKVGVLIGSGMGGLSVFESAVTTLNTAGLRRMSPFFIPFAITNMGGALLAIDEGFMGPNYSISTACATANYAFVSAANHIRRGDADVMVCGGTEAPVTQVSLGGFIACRALSSRNDEPEKASRPWDAGRDGFVMGEGAGVLVLESLEHAQARGAKIICEYLGGATNCDAHHMTDPRPDGSGVSSCIRAALDDGGVEAERVNYINAHATSTVVGDVAEVAALQKVFPHYGSMSMNATKSMIGHCLGAAAGVEAVATIKAITTGWLHPTLNQDDLVDEVGAIDTVPGQKKRLDVTAAISNSFGFGGHNSAVIFAPFEE</sequence>
<evidence type="ECO:0000256" key="3">
    <source>
        <dbReference type="ARBA" id="ARBA00011738"/>
    </source>
</evidence>
<proteinExistence type="inferred from homology"/>
<keyword evidence="12" id="KW-0275">Fatty acid biosynthesis</keyword>
<dbReference type="Pfam" id="PF00109">
    <property type="entry name" value="ketoacyl-synt"/>
    <property type="match status" value="1"/>
</dbReference>
<evidence type="ECO:0000256" key="16">
    <source>
        <dbReference type="ARBA" id="ARBA00058711"/>
    </source>
</evidence>
<dbReference type="SUPFAM" id="SSF53901">
    <property type="entry name" value="Thiolase-like"/>
    <property type="match status" value="2"/>
</dbReference>
<evidence type="ECO:0000256" key="2">
    <source>
        <dbReference type="ARBA" id="ARBA00008467"/>
    </source>
</evidence>
<keyword evidence="9" id="KW-0276">Fatty acid metabolism</keyword>
<dbReference type="PANTHER" id="PTHR11712">
    <property type="entry name" value="POLYKETIDE SYNTHASE-RELATED"/>
    <property type="match status" value="1"/>
</dbReference>
<dbReference type="NCBIfam" id="TIGR03150">
    <property type="entry name" value="fabF"/>
    <property type="match status" value="1"/>
</dbReference>
<accession>A0A8S1J021</accession>
<comment type="catalytic activity">
    <reaction evidence="15">
        <text>a fatty acyl-[ACP] + malonyl-[ACP] + H(+) = a 3-oxoacyl-[ACP] + holo-[ACP] + CO2</text>
        <dbReference type="Rhea" id="RHEA:22836"/>
        <dbReference type="Rhea" id="RHEA-COMP:9623"/>
        <dbReference type="Rhea" id="RHEA-COMP:9685"/>
        <dbReference type="Rhea" id="RHEA-COMP:9916"/>
        <dbReference type="Rhea" id="RHEA-COMP:14125"/>
        <dbReference type="ChEBI" id="CHEBI:15378"/>
        <dbReference type="ChEBI" id="CHEBI:16526"/>
        <dbReference type="ChEBI" id="CHEBI:64479"/>
        <dbReference type="ChEBI" id="CHEBI:78449"/>
        <dbReference type="ChEBI" id="CHEBI:78776"/>
        <dbReference type="ChEBI" id="CHEBI:138651"/>
        <dbReference type="EC" id="2.3.1.41"/>
    </reaction>
</comment>
<keyword evidence="5" id="KW-0444">Lipid biosynthesis</keyword>
<dbReference type="PANTHER" id="PTHR11712:SF336">
    <property type="entry name" value="3-OXOACYL-[ACYL-CARRIER-PROTEIN] SYNTHASE, MITOCHONDRIAL"/>
    <property type="match status" value="1"/>
</dbReference>
<dbReference type="EC" id="2.3.1.41" evidence="4"/>
<evidence type="ECO:0000313" key="21">
    <source>
        <dbReference type="EMBL" id="CAD7700427.1"/>
    </source>
</evidence>
<dbReference type="EMBL" id="CAJHUC010001260">
    <property type="protein sequence ID" value="CAD7700427.1"/>
    <property type="molecule type" value="Genomic_DNA"/>
</dbReference>
<keyword evidence="11" id="KW-0443">Lipid metabolism</keyword>
<keyword evidence="13" id="KW-0012">Acyltransferase</keyword>
<dbReference type="InterPro" id="IPR016039">
    <property type="entry name" value="Thiolase-like"/>
</dbReference>
<evidence type="ECO:0000259" key="20">
    <source>
        <dbReference type="PROSITE" id="PS52004"/>
    </source>
</evidence>
<keyword evidence="6" id="KW-0150">Chloroplast</keyword>
<comment type="subunit">
    <text evidence="3">Homodimer.</text>
</comment>
<evidence type="ECO:0000256" key="10">
    <source>
        <dbReference type="ARBA" id="ARBA00022946"/>
    </source>
</evidence>
<evidence type="ECO:0000256" key="11">
    <source>
        <dbReference type="ARBA" id="ARBA00023098"/>
    </source>
</evidence>
<evidence type="ECO:0000256" key="19">
    <source>
        <dbReference type="SAM" id="MobiDB-lite"/>
    </source>
</evidence>
<feature type="domain" description="Ketosynthase family 3 (KS3)" evidence="20">
    <location>
        <begin position="57"/>
        <end position="472"/>
    </location>
</feature>
<dbReference type="GO" id="GO:0005739">
    <property type="term" value="C:mitochondrion"/>
    <property type="evidence" value="ECO:0007669"/>
    <property type="project" value="TreeGrafter"/>
</dbReference>
<evidence type="ECO:0000256" key="6">
    <source>
        <dbReference type="ARBA" id="ARBA00022528"/>
    </source>
</evidence>
<evidence type="ECO:0000256" key="4">
    <source>
        <dbReference type="ARBA" id="ARBA00013191"/>
    </source>
</evidence>
<dbReference type="PROSITE" id="PS00606">
    <property type="entry name" value="KS3_1"/>
    <property type="match status" value="1"/>
</dbReference>
<gene>
    <name evidence="21" type="ORF">OSTQU699_LOCUS5786</name>
</gene>
<dbReference type="PROSITE" id="PS52004">
    <property type="entry name" value="KS3_2"/>
    <property type="match status" value="1"/>
</dbReference>
<dbReference type="Gene3D" id="3.40.47.10">
    <property type="match status" value="1"/>
</dbReference>